<feature type="region of interest" description="Disordered" evidence="1">
    <location>
        <begin position="1179"/>
        <end position="1240"/>
    </location>
</feature>
<feature type="compositionally biased region" description="Polar residues" evidence="1">
    <location>
        <begin position="706"/>
        <end position="715"/>
    </location>
</feature>
<feature type="compositionally biased region" description="Basic and acidic residues" evidence="1">
    <location>
        <begin position="1630"/>
        <end position="1639"/>
    </location>
</feature>
<dbReference type="PANTHER" id="PTHR16078">
    <property type="entry name" value="COILED-COIL DOMAIN-CONTAINING PROTEIN 87"/>
    <property type="match status" value="1"/>
</dbReference>
<dbReference type="InterPro" id="IPR037383">
    <property type="entry name" value="CCDC87"/>
</dbReference>
<gene>
    <name evidence="2" type="ORF">GBAR_LOCUS19574</name>
</gene>
<proteinExistence type="predicted"/>
<feature type="region of interest" description="Disordered" evidence="1">
    <location>
        <begin position="1306"/>
        <end position="1379"/>
    </location>
</feature>
<feature type="compositionally biased region" description="Polar residues" evidence="1">
    <location>
        <begin position="1102"/>
        <end position="1136"/>
    </location>
</feature>
<comment type="caution">
    <text evidence="2">The sequence shown here is derived from an EMBL/GenBank/DDBJ whole genome shotgun (WGS) entry which is preliminary data.</text>
</comment>
<feature type="compositionally biased region" description="Polar residues" evidence="1">
    <location>
        <begin position="1179"/>
        <end position="1206"/>
    </location>
</feature>
<protein>
    <submittedName>
        <fullName evidence="2">Coiled-coil domain-containing protein 87</fullName>
    </submittedName>
</protein>
<feature type="compositionally biased region" description="Basic and acidic residues" evidence="1">
    <location>
        <begin position="1"/>
        <end position="14"/>
    </location>
</feature>
<feature type="compositionally biased region" description="Polar residues" evidence="1">
    <location>
        <begin position="739"/>
        <end position="777"/>
    </location>
</feature>
<feature type="compositionally biased region" description="Polar residues" evidence="1">
    <location>
        <begin position="676"/>
        <end position="685"/>
    </location>
</feature>
<feature type="region of interest" description="Disordered" evidence="1">
    <location>
        <begin position="185"/>
        <end position="213"/>
    </location>
</feature>
<feature type="compositionally biased region" description="Polar residues" evidence="1">
    <location>
        <begin position="925"/>
        <end position="959"/>
    </location>
</feature>
<organism evidence="2 3">
    <name type="scientific">Geodia barretti</name>
    <name type="common">Barrett's horny sponge</name>
    <dbReference type="NCBI Taxonomy" id="519541"/>
    <lineage>
        <taxon>Eukaryota</taxon>
        <taxon>Metazoa</taxon>
        <taxon>Porifera</taxon>
        <taxon>Demospongiae</taxon>
        <taxon>Heteroscleromorpha</taxon>
        <taxon>Tetractinellida</taxon>
        <taxon>Astrophorina</taxon>
        <taxon>Geodiidae</taxon>
        <taxon>Geodia</taxon>
    </lineage>
</organism>
<feature type="compositionally biased region" description="Low complexity" evidence="1">
    <location>
        <begin position="779"/>
        <end position="798"/>
    </location>
</feature>
<feature type="compositionally biased region" description="Polar residues" evidence="1">
    <location>
        <begin position="1080"/>
        <end position="1095"/>
    </location>
</feature>
<reference evidence="2" key="1">
    <citation type="submission" date="2023-03" db="EMBL/GenBank/DDBJ databases">
        <authorList>
            <person name="Steffen K."/>
            <person name="Cardenas P."/>
        </authorList>
    </citation>
    <scope>NUCLEOTIDE SEQUENCE</scope>
</reference>
<feature type="compositionally biased region" description="Low complexity" evidence="1">
    <location>
        <begin position="1368"/>
        <end position="1379"/>
    </location>
</feature>
<feature type="region of interest" description="Disordered" evidence="1">
    <location>
        <begin position="1620"/>
        <end position="1655"/>
    </location>
</feature>
<feature type="region of interest" description="Disordered" evidence="1">
    <location>
        <begin position="600"/>
        <end position="620"/>
    </location>
</feature>
<dbReference type="Proteomes" id="UP001174909">
    <property type="component" value="Unassembled WGS sequence"/>
</dbReference>
<feature type="compositionally biased region" description="Polar residues" evidence="1">
    <location>
        <begin position="976"/>
        <end position="1040"/>
    </location>
</feature>
<feature type="region of interest" description="Disordered" evidence="1">
    <location>
        <begin position="259"/>
        <end position="298"/>
    </location>
</feature>
<feature type="compositionally biased region" description="Low complexity" evidence="1">
    <location>
        <begin position="726"/>
        <end position="738"/>
    </location>
</feature>
<feature type="compositionally biased region" description="Polar residues" evidence="1">
    <location>
        <begin position="799"/>
        <end position="895"/>
    </location>
</feature>
<evidence type="ECO:0000313" key="2">
    <source>
        <dbReference type="EMBL" id="CAI8034833.1"/>
    </source>
</evidence>
<feature type="region of interest" description="Disordered" evidence="1">
    <location>
        <begin position="976"/>
        <end position="1151"/>
    </location>
</feature>
<feature type="compositionally biased region" description="Low complexity" evidence="1">
    <location>
        <begin position="896"/>
        <end position="919"/>
    </location>
</feature>
<feature type="compositionally biased region" description="Basic and acidic residues" evidence="1">
    <location>
        <begin position="410"/>
        <end position="448"/>
    </location>
</feature>
<keyword evidence="3" id="KW-1185">Reference proteome</keyword>
<feature type="compositionally biased region" description="Polar residues" evidence="1">
    <location>
        <begin position="1047"/>
        <end position="1065"/>
    </location>
</feature>
<evidence type="ECO:0000313" key="3">
    <source>
        <dbReference type="Proteomes" id="UP001174909"/>
    </source>
</evidence>
<feature type="compositionally biased region" description="Polar residues" evidence="1">
    <location>
        <begin position="466"/>
        <end position="493"/>
    </location>
</feature>
<feature type="compositionally biased region" description="Polar residues" evidence="1">
    <location>
        <begin position="652"/>
        <end position="662"/>
    </location>
</feature>
<feature type="region of interest" description="Disordered" evidence="1">
    <location>
        <begin position="1"/>
        <end position="43"/>
    </location>
</feature>
<dbReference type="EMBL" id="CASHTH010002754">
    <property type="protein sequence ID" value="CAI8034833.1"/>
    <property type="molecule type" value="Genomic_DNA"/>
</dbReference>
<dbReference type="PANTHER" id="PTHR16078:SF1">
    <property type="entry name" value="COILED-COIL DOMAIN-CONTAINING PROTEIN 87"/>
    <property type="match status" value="1"/>
</dbReference>
<accession>A0AA35ST09</accession>
<feature type="region of interest" description="Disordered" evidence="1">
    <location>
        <begin position="1428"/>
        <end position="1502"/>
    </location>
</feature>
<feature type="region of interest" description="Disordered" evidence="1">
    <location>
        <begin position="1256"/>
        <end position="1287"/>
    </location>
</feature>
<feature type="region of interest" description="Disordered" evidence="1">
    <location>
        <begin position="408"/>
        <end position="494"/>
    </location>
</feature>
<feature type="compositionally biased region" description="Polar residues" evidence="1">
    <location>
        <begin position="279"/>
        <end position="295"/>
    </location>
</feature>
<feature type="compositionally biased region" description="Low complexity" evidence="1">
    <location>
        <begin position="1138"/>
        <end position="1150"/>
    </location>
</feature>
<feature type="compositionally biased region" description="Acidic residues" evidence="1">
    <location>
        <begin position="23"/>
        <end position="36"/>
    </location>
</feature>
<feature type="region of interest" description="Disordered" evidence="1">
    <location>
        <begin position="526"/>
        <end position="565"/>
    </location>
</feature>
<sequence length="1837" mass="197270">MLRLRDEIETKKQNEGPSLLAADSEEEPSSDEASDMEDNRPSLLPLNEVIRGVPGSLSSLLDVMVPRLQQRSGLKGVSLEDQQSFVSILVGELSSQFSDLKNQIDDPFLTPQENKTLHRLVAVQVCRILEDLYSRYTAKAARLSDDGSLSVAAHMTRLRAQLAVQANRSINLAVIRRRVLDQLRGPLPTTRRGSRHPRVPHWTPPSRPRGKTNLDSLNLGAPLSKKGVFSLSAQDSAVMRRRRVQKLVAAMAPMTGPTSTTLTAGFGNHSETDDVSDAVEQSVTRPSSTEPTSKLTRAPSMPELYGNFLLCDWKLLTRTPYHIALPSSHQCREDRHRALRTARRTSIGSNTAHDGIKWTSEPPKIKTKLGDYTREDLNSDLRHLSEVEPAFVHSVAQDDIHPLLQAAEHGLSDRQKSRLAAHDQERRRRREEEERRREEEQRNRREAEALPTLEDMEKMQYFRSRAPQSLSRSHASLHVRSNASDCQSTSQHPSSHHYLLDLHSMGEGSVVVDQWSEGGGAPSLSGSLLSSAGGGVSELSFSQSGPVERQSLHHLPTDDGGESHIASHHSSLHYAASGLATGPMPYHGSISRLDMTHVSRHGSVKSDKTASHHGPVSSCLSISQCRSVSSQPDMKTTTSQHGSVSSFLQHGSLGSQLETETTPRLGGASDVDTASWRGSSSSLETASHPGSARTTITASRHAGSADNGSQYQSAGNMEPTFQRPPSMDSSSCSGSSISTLVPSQHGSASSIDSTLFQNSASKMEPPSQTRPASNMDVQSPGGSSSNASSRLISASSNSTVSRHGSATSSNSTVSRHVSAGSNSTVSQHGSATSSNSTVSQHVSASSNSTVSRHVSASSNSTVSRHGSASSNSTISQYKSSPYTPAGHTNASSHGESVSSTPSQSRSASSIDSASFRGSAIRMETGSPSTSANTMDTVTRSGSVRSTETHSLNGSTGNISQSTSAIMFTCGGSAGNVLTRSQHGSPSTSDTTSQHGSTFTSGKTSQHGSANNLETVSQHASASNVDGSSASRPGSASTLGSDSRRESSSAGKTVSQRGSSASTVRTVSRKGSARTRDIDSQKGSTSSIETASQHGSVSKIEAGSQSVSATEPLSQSQEGSTTHLDTALQHETSSRMEYSSVSHESGSSHGGTWCSPSQLGLASTVDIASQHGSAIDIASQHGSATEMETSSRSTSASNMDGSASDTLIYSRHGGARSIDTTSWRGSRHGSSRERESVVRSPAASNVGFSSYTTSATNIETLSQHDSARNTPSRHGSMSTDNIETTSQSRPICNRLNEDIVSCQGTVTSHPLLPDTPRSLGSGISIPSHQSTVSSATRATRNPAPQEARSSQALGRRPETLYPQPSAQDTSNTSTTSQIQQQLLQSSKLSLTSRLSGGNSLPAVGSVLTAGASGNRMVDGGGEEVVSSGVFLPGSRGMKGDEGSMGGEDTSCEGGDSSAGWENGALGDGQSFSDVKSFAGTSFRKRRERRQRREPENQGPQPQPAVITSIINDQVVRSSDMCVSERAPLTTLRLKPYRPIWNELTGELDRKTVDEMDSNLTEGQEMEILYHELIKTIPQNYLDMESEPSLVPALPESVDLSRVLASSSLPHRASRRVANPDLRPVSTLEPPWGDKTKRDQWKNSNLYTGPDPKELMAPKGSTLTPAQARLRQQYQNWLKWWRSTISCDDYLKFVAQKETDYLHHLYHLYDSEGSESEGEEERERRERLVRLHSKLQAKHARREERYRKKTQYEQGMWNVNAVMMGGLGGDPHSSGSSSEEELEDQLWKLEQKTEVHSKNTCNMATLAFLPAGHFSIATQNSPSLHSLLSATTESPISLP</sequence>
<feature type="region of interest" description="Disordered" evidence="1">
    <location>
        <begin position="652"/>
        <end position="959"/>
    </location>
</feature>
<evidence type="ECO:0000256" key="1">
    <source>
        <dbReference type="SAM" id="MobiDB-lite"/>
    </source>
</evidence>
<name>A0AA35ST09_GEOBA</name>
<feature type="compositionally biased region" description="Polar residues" evidence="1">
    <location>
        <begin position="1323"/>
        <end position="1338"/>
    </location>
</feature>